<dbReference type="PANTHER" id="PTHR43317:SF1">
    <property type="entry name" value="THERMOSPERMINE SYNTHASE ACAULIS5"/>
    <property type="match status" value="1"/>
</dbReference>
<dbReference type="InterPro" id="IPR029063">
    <property type="entry name" value="SAM-dependent_MTases_sf"/>
</dbReference>
<evidence type="ECO:0000256" key="3">
    <source>
        <dbReference type="ARBA" id="ARBA00023115"/>
    </source>
</evidence>
<evidence type="ECO:0000256" key="4">
    <source>
        <dbReference type="SAM" id="Phobius"/>
    </source>
</evidence>
<dbReference type="CDD" id="cd02440">
    <property type="entry name" value="AdoMet_MTases"/>
    <property type="match status" value="1"/>
</dbReference>
<keyword evidence="4" id="KW-0472">Membrane</keyword>
<protein>
    <recommendedName>
        <fullName evidence="5">PABS domain-containing protein</fullName>
    </recommendedName>
</protein>
<evidence type="ECO:0000313" key="6">
    <source>
        <dbReference type="EMBL" id="QHS78838.1"/>
    </source>
</evidence>
<evidence type="ECO:0000256" key="2">
    <source>
        <dbReference type="ARBA" id="ARBA00022679"/>
    </source>
</evidence>
<dbReference type="SUPFAM" id="SSF53335">
    <property type="entry name" value="S-adenosyl-L-methionine-dependent methyltransferases"/>
    <property type="match status" value="1"/>
</dbReference>
<dbReference type="InterPro" id="IPR030374">
    <property type="entry name" value="PABS"/>
</dbReference>
<accession>A0A6C0AGE6</accession>
<evidence type="ECO:0000256" key="1">
    <source>
        <dbReference type="ARBA" id="ARBA00007867"/>
    </source>
</evidence>
<organism evidence="6">
    <name type="scientific">viral metagenome</name>
    <dbReference type="NCBI Taxonomy" id="1070528"/>
    <lineage>
        <taxon>unclassified sequences</taxon>
        <taxon>metagenomes</taxon>
        <taxon>organismal metagenomes</taxon>
    </lineage>
</organism>
<dbReference type="Gene3D" id="3.40.50.150">
    <property type="entry name" value="Vaccinia Virus protein VP39"/>
    <property type="match status" value="1"/>
</dbReference>
<dbReference type="Pfam" id="PF01564">
    <property type="entry name" value="Spermine_synth"/>
    <property type="match status" value="1"/>
</dbReference>
<dbReference type="PROSITE" id="PS51006">
    <property type="entry name" value="PABS_2"/>
    <property type="match status" value="1"/>
</dbReference>
<reference evidence="6" key="1">
    <citation type="journal article" date="2020" name="Nature">
        <title>Giant virus diversity and host interactions through global metagenomics.</title>
        <authorList>
            <person name="Schulz F."/>
            <person name="Roux S."/>
            <person name="Paez-Espino D."/>
            <person name="Jungbluth S."/>
            <person name="Walsh D.A."/>
            <person name="Denef V.J."/>
            <person name="McMahon K.D."/>
            <person name="Konstantinidis K.T."/>
            <person name="Eloe-Fadrosh E.A."/>
            <person name="Kyrpides N.C."/>
            <person name="Woyke T."/>
        </authorList>
    </citation>
    <scope>NUCLEOTIDE SEQUENCE</scope>
    <source>
        <strain evidence="6">GVMAG-S-1024976-23</strain>
    </source>
</reference>
<dbReference type="PANTHER" id="PTHR43317">
    <property type="entry name" value="THERMOSPERMINE SYNTHASE ACAULIS5"/>
    <property type="match status" value="1"/>
</dbReference>
<proteinExistence type="inferred from homology"/>
<sequence length="288" mass="33576">MISKNIRYIIFLSIFSLILYISIVNVESMINNEKKFELEWDVIYEHNSPWQKIEFLERKEDNTFALFLNDEIQVHSEEYALSHYLQCSLVIEKYKPKNILILGGGDLIAASYCLNYDFVDNVTLVEIDSQVVKFAKENPIFRKITKNVSKDKRLTINIGDAIDFIEKTQNNYDLIIEDVEIDFTTQKSNINMGTFLKNCIQKSKVYCGSVPEHRIIEKSSIINQAKKKEHSYKIVPKNAINKIFKEISFSSKDFEIIKPMINNKIIKICSYDYGKIYGIEAYILISEN</sequence>
<dbReference type="GO" id="GO:0016740">
    <property type="term" value="F:transferase activity"/>
    <property type="evidence" value="ECO:0007669"/>
    <property type="project" value="UniProtKB-KW"/>
</dbReference>
<dbReference type="GO" id="GO:0006596">
    <property type="term" value="P:polyamine biosynthetic process"/>
    <property type="evidence" value="ECO:0007669"/>
    <property type="project" value="UniProtKB-KW"/>
</dbReference>
<feature type="domain" description="PABS" evidence="5">
    <location>
        <begin position="18"/>
        <end position="178"/>
    </location>
</feature>
<keyword evidence="2" id="KW-0808">Transferase</keyword>
<evidence type="ECO:0000259" key="5">
    <source>
        <dbReference type="PROSITE" id="PS51006"/>
    </source>
</evidence>
<feature type="transmembrane region" description="Helical" evidence="4">
    <location>
        <begin position="6"/>
        <end position="26"/>
    </location>
</feature>
<comment type="similarity">
    <text evidence="1">Belongs to the spermidine/spermine synthase family.</text>
</comment>
<name>A0A6C0AGE6_9ZZZZ</name>
<dbReference type="AlphaFoldDB" id="A0A6C0AGE6"/>
<dbReference type="EMBL" id="MN740606">
    <property type="protein sequence ID" value="QHS78838.1"/>
    <property type="molecule type" value="Genomic_DNA"/>
</dbReference>
<keyword evidence="4" id="KW-1133">Transmembrane helix</keyword>
<keyword evidence="4" id="KW-0812">Transmembrane</keyword>
<keyword evidence="3" id="KW-0620">Polyamine biosynthesis</keyword>